<accession>A0ABS5S7L4</accession>
<name>A0ABS5S7L4_9FLAO</name>
<dbReference type="Proteomes" id="UP001297092">
    <property type="component" value="Unassembled WGS sequence"/>
</dbReference>
<dbReference type="InterPro" id="IPR021533">
    <property type="entry name" value="PepSY-like"/>
</dbReference>
<organism evidence="2 3">
    <name type="scientific">Aequorivita echinoideorum</name>
    <dbReference type="NCBI Taxonomy" id="1549647"/>
    <lineage>
        <taxon>Bacteria</taxon>
        <taxon>Pseudomonadati</taxon>
        <taxon>Bacteroidota</taxon>
        <taxon>Flavobacteriia</taxon>
        <taxon>Flavobacteriales</taxon>
        <taxon>Flavobacteriaceae</taxon>
        <taxon>Aequorivita</taxon>
    </lineage>
</organism>
<dbReference type="SUPFAM" id="SSF160574">
    <property type="entry name" value="BT0923-like"/>
    <property type="match status" value="1"/>
</dbReference>
<dbReference type="EMBL" id="JAHCTB010000004">
    <property type="protein sequence ID" value="MBT0608367.1"/>
    <property type="molecule type" value="Genomic_DNA"/>
</dbReference>
<protein>
    <recommendedName>
        <fullName evidence="1">Putative beta-lactamase-inhibitor-like PepSY-like domain-containing protein</fullName>
    </recommendedName>
</protein>
<feature type="domain" description="Putative beta-lactamase-inhibitor-like PepSY-like" evidence="1">
    <location>
        <begin position="25"/>
        <end position="81"/>
    </location>
</feature>
<evidence type="ECO:0000259" key="1">
    <source>
        <dbReference type="Pfam" id="PF11396"/>
    </source>
</evidence>
<evidence type="ECO:0000313" key="2">
    <source>
        <dbReference type="EMBL" id="MBT0608367.1"/>
    </source>
</evidence>
<dbReference type="PROSITE" id="PS51257">
    <property type="entry name" value="PROKAR_LIPOPROTEIN"/>
    <property type="match status" value="1"/>
</dbReference>
<comment type="caution">
    <text evidence="2">The sequence shown here is derived from an EMBL/GenBank/DDBJ whole genome shotgun (WGS) entry which is preliminary data.</text>
</comment>
<gene>
    <name evidence="2" type="ORF">KIV10_09250</name>
</gene>
<reference evidence="2 3" key="1">
    <citation type="submission" date="2021-05" db="EMBL/GenBank/DDBJ databases">
        <title>Aequorivita echinoideorum JCM 30378 genome.</title>
        <authorList>
            <person name="Zhang H."/>
            <person name="Li C."/>
        </authorList>
    </citation>
    <scope>NUCLEOTIDE SEQUENCE [LARGE SCALE GENOMIC DNA]</scope>
    <source>
        <strain evidence="2 3">JCM30378</strain>
    </source>
</reference>
<sequence length="152" mass="17448">MTRILFIFLFFTSSLLLMFTGGCKNTITPIAIPSVVKNTFKSNFPDAVSMEWEMRNSIFEVDFEVDGVDYAARLDNTGKLLAYKYDLSIKSLPQSLTDKLSLTHSISDWDDAEVVVENSKSFYQLEIENFFTNDKLILDNKGNLVETLKYWN</sequence>
<dbReference type="Pfam" id="PF11396">
    <property type="entry name" value="PepSY_like"/>
    <property type="match status" value="2"/>
</dbReference>
<proteinExistence type="predicted"/>
<evidence type="ECO:0000313" key="3">
    <source>
        <dbReference type="Proteomes" id="UP001297092"/>
    </source>
</evidence>
<feature type="domain" description="Putative beta-lactamase-inhibitor-like PepSY-like" evidence="1">
    <location>
        <begin position="84"/>
        <end position="145"/>
    </location>
</feature>
<keyword evidence="3" id="KW-1185">Reference proteome</keyword>
<dbReference type="Gene3D" id="3.10.450.360">
    <property type="match status" value="1"/>
</dbReference>